<keyword evidence="1" id="KW-1133">Transmembrane helix</keyword>
<name>A0A832CB84_9CREN</name>
<organism evidence="2">
    <name type="scientific">Ignisphaera aggregans</name>
    <dbReference type="NCBI Taxonomy" id="334771"/>
    <lineage>
        <taxon>Archaea</taxon>
        <taxon>Thermoproteota</taxon>
        <taxon>Thermoprotei</taxon>
        <taxon>Desulfurococcales</taxon>
        <taxon>Desulfurococcaceae</taxon>
        <taxon>Ignisphaera</taxon>
    </lineage>
</organism>
<comment type="caution">
    <text evidence="2">The sequence shown here is derived from an EMBL/GenBank/DDBJ whole genome shotgun (WGS) entry which is preliminary data.</text>
</comment>
<evidence type="ECO:0000256" key="1">
    <source>
        <dbReference type="SAM" id="Phobius"/>
    </source>
</evidence>
<keyword evidence="1" id="KW-0472">Membrane</keyword>
<feature type="transmembrane region" description="Helical" evidence="1">
    <location>
        <begin position="168"/>
        <end position="193"/>
    </location>
</feature>
<evidence type="ECO:0000313" key="2">
    <source>
        <dbReference type="EMBL" id="HGQ35828.1"/>
    </source>
</evidence>
<reference evidence="2" key="1">
    <citation type="journal article" date="2020" name="mSystems">
        <title>Genome- and Community-Level Interaction Insights into Carbon Utilization and Element Cycling Functions of Hydrothermarchaeota in Hydrothermal Sediment.</title>
        <authorList>
            <person name="Zhou Z."/>
            <person name="Liu Y."/>
            <person name="Xu W."/>
            <person name="Pan J."/>
            <person name="Luo Z.H."/>
            <person name="Li M."/>
        </authorList>
    </citation>
    <scope>NUCLEOTIDE SEQUENCE</scope>
    <source>
        <strain evidence="2">SpSt-667</strain>
    </source>
</reference>
<keyword evidence="1" id="KW-0812">Transmembrane</keyword>
<sequence>MLGETQLRTRSKLIIWISIVALSIVLLIIGYSYLYVVFPKGLLEQGVNRLSEVVEEGLKSSKDSSIDLILRLTLTIMANNAIANTLFALPFVGPLFYVYTIVFTGAILRYYVELYTKSIPHEKIMLSLLTTPHTYIEFLAYAIALTESIILTTVIVKTIVNRKHLLGYLAMLCISYAVLFLAAFVEALTMYFFL</sequence>
<dbReference type="EMBL" id="DTCK01000023">
    <property type="protein sequence ID" value="HGQ35828.1"/>
    <property type="molecule type" value="Genomic_DNA"/>
</dbReference>
<gene>
    <name evidence="2" type="ORF">ENU41_04015</name>
</gene>
<evidence type="ECO:0008006" key="3">
    <source>
        <dbReference type="Google" id="ProtNLM"/>
    </source>
</evidence>
<dbReference type="AlphaFoldDB" id="A0A832CB84"/>
<feature type="transmembrane region" description="Helical" evidence="1">
    <location>
        <begin position="96"/>
        <end position="112"/>
    </location>
</feature>
<proteinExistence type="predicted"/>
<accession>A0A832CB84</accession>
<feature type="transmembrane region" description="Helical" evidence="1">
    <location>
        <begin position="12"/>
        <end position="34"/>
    </location>
</feature>
<protein>
    <recommendedName>
        <fullName evidence="3">Stage II sporulation protein M</fullName>
    </recommendedName>
</protein>
<feature type="transmembrane region" description="Helical" evidence="1">
    <location>
        <begin position="138"/>
        <end position="156"/>
    </location>
</feature>